<dbReference type="InterPro" id="IPR025427">
    <property type="entry name" value="DUF4160"/>
</dbReference>
<gene>
    <name evidence="1" type="ordered locus">Rvan_2441</name>
</gene>
<evidence type="ECO:0008006" key="3">
    <source>
        <dbReference type="Google" id="ProtNLM"/>
    </source>
</evidence>
<organism evidence="1 2">
    <name type="scientific">Rhodomicrobium vannielii (strain ATCC 17100 / DSM 162 / LMG 4299 / NCIMB 10020 / ATH 3.1.1)</name>
    <dbReference type="NCBI Taxonomy" id="648757"/>
    <lineage>
        <taxon>Bacteria</taxon>
        <taxon>Pseudomonadati</taxon>
        <taxon>Pseudomonadota</taxon>
        <taxon>Alphaproteobacteria</taxon>
        <taxon>Hyphomicrobiales</taxon>
        <taxon>Hyphomicrobiaceae</taxon>
        <taxon>Rhodomicrobium</taxon>
    </lineage>
</organism>
<reference evidence="2" key="1">
    <citation type="journal article" date="2011" name="J. Bacteriol.">
        <title>Genome sequences of eight morphologically diverse alphaproteobacteria.</title>
        <authorList>
            <consortium name="US DOE Joint Genome Institute"/>
            <person name="Brown P.J."/>
            <person name="Kysela D.T."/>
            <person name="Buechlein A."/>
            <person name="Hemmerich C."/>
            <person name="Brun Y.V."/>
        </authorList>
    </citation>
    <scope>NUCLEOTIDE SEQUENCE [LARGE SCALE GENOMIC DNA]</scope>
    <source>
        <strain evidence="2">ATCC 17100 / ATH 3.1.1 / DSM 162 / LMG 4299</strain>
    </source>
</reference>
<dbReference type="KEGG" id="rva:Rvan_2441"/>
<evidence type="ECO:0000313" key="2">
    <source>
        <dbReference type="Proteomes" id="UP000001399"/>
    </source>
</evidence>
<name>E3I5E0_RHOVT</name>
<accession>E3I5E0</accession>
<dbReference type="Proteomes" id="UP000001399">
    <property type="component" value="Chromosome"/>
</dbReference>
<protein>
    <recommendedName>
        <fullName evidence="3">DUF4160 domain-containing protein</fullName>
    </recommendedName>
</protein>
<dbReference type="OrthoDB" id="122670at2"/>
<proteinExistence type="predicted"/>
<dbReference type="RefSeq" id="WP_013420043.1">
    <property type="nucleotide sequence ID" value="NC_014664.1"/>
</dbReference>
<dbReference type="EMBL" id="CP002292">
    <property type="protein sequence ID" value="ADP71661.1"/>
    <property type="molecule type" value="Genomic_DNA"/>
</dbReference>
<dbReference type="HOGENOM" id="CLU_162083_4_0_5"/>
<evidence type="ECO:0000313" key="1">
    <source>
        <dbReference type="EMBL" id="ADP71661.1"/>
    </source>
</evidence>
<dbReference type="Pfam" id="PF13711">
    <property type="entry name" value="DUF4160"/>
    <property type="match status" value="1"/>
</dbReference>
<sequence>MVTIHRAFGFRVVIYPGDHEPAHVHVTKGGGMAVINLVGPDGKPDLVRTEKLKTKEIRDVMRVVAEKPRSVFGAV</sequence>
<dbReference type="AlphaFoldDB" id="E3I5E0"/>
<keyword evidence="2" id="KW-1185">Reference proteome</keyword>